<reference evidence="3 4" key="1">
    <citation type="journal article" date="2020" name="IScience">
        <title>Genome Sequencing of the Endangered Kingdonia uniflora (Circaeasteraceae, Ranunculales) Reveals Potential Mechanisms of Evolutionary Specialization.</title>
        <authorList>
            <person name="Sun Y."/>
            <person name="Deng T."/>
            <person name="Zhang A."/>
            <person name="Moore M.J."/>
            <person name="Landis J.B."/>
            <person name="Lin N."/>
            <person name="Zhang H."/>
            <person name="Zhang X."/>
            <person name="Huang J."/>
            <person name="Zhang X."/>
            <person name="Sun H."/>
            <person name="Wang H."/>
        </authorList>
    </citation>
    <scope>NUCLEOTIDE SEQUENCE [LARGE SCALE GENOMIC DNA]</scope>
    <source>
        <strain evidence="3">TB1705</strain>
        <tissue evidence="3">Leaf</tissue>
    </source>
</reference>
<evidence type="ECO:0000259" key="2">
    <source>
        <dbReference type="Pfam" id="PF14303"/>
    </source>
</evidence>
<feature type="region of interest" description="Disordered" evidence="1">
    <location>
        <begin position="1"/>
        <end position="22"/>
    </location>
</feature>
<evidence type="ECO:0000313" key="3">
    <source>
        <dbReference type="EMBL" id="KAF6146774.1"/>
    </source>
</evidence>
<comment type="caution">
    <text evidence="3">The sequence shown here is derived from an EMBL/GenBank/DDBJ whole genome shotgun (WGS) entry which is preliminary data.</text>
</comment>
<feature type="compositionally biased region" description="Low complexity" evidence="1">
    <location>
        <begin position="169"/>
        <end position="178"/>
    </location>
</feature>
<dbReference type="PANTHER" id="PTHR45023:SF4">
    <property type="entry name" value="GLYCINE-RICH PROTEIN-RELATED"/>
    <property type="match status" value="1"/>
</dbReference>
<evidence type="ECO:0000256" key="1">
    <source>
        <dbReference type="SAM" id="MobiDB-lite"/>
    </source>
</evidence>
<dbReference type="EMBL" id="JACGCM010001956">
    <property type="protein sequence ID" value="KAF6146774.1"/>
    <property type="molecule type" value="Genomic_DNA"/>
</dbReference>
<sequence>MPPHSFSAPPNPNVNEKKNDNSCWTDLDDQTLAKYWVAHSQDAQNGNQQDEYKFWRKIANGYEGISGVKTRIRAALKHRWGKIQRQTIFFVSCVIKVREANHSGIGNEHHEYDHADTMFEKIFKTENNRKPHKFGFKHIWHIKKKHPRWNPEILHRSVHEMQVGGGSKSGSKAQKTSSNVSPRVSMGSDPDSLVDDDEEVTDLGLMNRPTGGKKEKRQNNLLTEFEKAIKSHEGITEMVRNNVKLRQEERK</sequence>
<dbReference type="OrthoDB" id="1750063at2759"/>
<dbReference type="Proteomes" id="UP000541444">
    <property type="component" value="Unassembled WGS sequence"/>
</dbReference>
<dbReference type="InterPro" id="IPR029466">
    <property type="entry name" value="NAM-associated_C"/>
</dbReference>
<dbReference type="PANTHER" id="PTHR45023">
    <property type="match status" value="1"/>
</dbReference>
<dbReference type="AlphaFoldDB" id="A0A7J7LW38"/>
<accession>A0A7J7LW38</accession>
<gene>
    <name evidence="3" type="ORF">GIB67_007488</name>
</gene>
<dbReference type="Pfam" id="PF14303">
    <property type="entry name" value="NAM-associated"/>
    <property type="match status" value="1"/>
</dbReference>
<protein>
    <recommendedName>
        <fullName evidence="2">No apical meristem-associated C-terminal domain-containing protein</fullName>
    </recommendedName>
</protein>
<feature type="region of interest" description="Disordered" evidence="1">
    <location>
        <begin position="162"/>
        <end position="219"/>
    </location>
</feature>
<feature type="compositionally biased region" description="Acidic residues" evidence="1">
    <location>
        <begin position="192"/>
        <end position="201"/>
    </location>
</feature>
<feature type="domain" description="No apical meristem-associated C-terminal" evidence="2">
    <location>
        <begin position="133"/>
        <end position="248"/>
    </location>
</feature>
<name>A0A7J7LW38_9MAGN</name>
<organism evidence="3 4">
    <name type="scientific">Kingdonia uniflora</name>
    <dbReference type="NCBI Taxonomy" id="39325"/>
    <lineage>
        <taxon>Eukaryota</taxon>
        <taxon>Viridiplantae</taxon>
        <taxon>Streptophyta</taxon>
        <taxon>Embryophyta</taxon>
        <taxon>Tracheophyta</taxon>
        <taxon>Spermatophyta</taxon>
        <taxon>Magnoliopsida</taxon>
        <taxon>Ranunculales</taxon>
        <taxon>Circaeasteraceae</taxon>
        <taxon>Kingdonia</taxon>
    </lineage>
</organism>
<keyword evidence="4" id="KW-1185">Reference proteome</keyword>
<proteinExistence type="predicted"/>
<evidence type="ECO:0000313" key="4">
    <source>
        <dbReference type="Proteomes" id="UP000541444"/>
    </source>
</evidence>